<accession>A0A1I3GTU5</accession>
<dbReference type="AlphaFoldDB" id="A0A1I3GTU5"/>
<evidence type="ECO:0000256" key="2">
    <source>
        <dbReference type="SAM" id="SignalP"/>
    </source>
</evidence>
<sequence length="411" mass="46472">MNRKKTGAILLGLTMGLTGTVCAAPADETDVTARIAALEAQQQQLAEQLKALKQENNKLKNAKTVANKNKNDIQALKAEQDRVKIYGFVRASWDKDNARNQGDAWADEKDNSRYYLNLLGDLKINDEWTGHFQSETNQRFAHQTGNGTEGKLKREHGQIQRIWLTGNLKNGLEINAGRKWSPLGMQFSLLGCTTSGIDVSYPITKQGLRAGAFYYAMAEYDNADFSMWGPTIRGPIGHNFDINLAYAKLNVGRTGEINKFYEDGKQKTPFGNQGFVLSAATNVAKNLRLTADYVQTNYQADPGEQDNNRAYLARLDYKWTNPSVVGSFGAYLRYHDIQAHGNIWADDAWGSLLKDSKGWTVGFKYVPWKNVEWETFYQIADCGMSQKADGEWWEKKSFKRNLIRTQLDYHF</sequence>
<proteinExistence type="predicted"/>
<evidence type="ECO:0008006" key="5">
    <source>
        <dbReference type="Google" id="ProtNLM"/>
    </source>
</evidence>
<evidence type="ECO:0000313" key="4">
    <source>
        <dbReference type="Proteomes" id="UP000183639"/>
    </source>
</evidence>
<feature type="chain" id="PRO_5038705175" description="Porin" evidence="2">
    <location>
        <begin position="24"/>
        <end position="411"/>
    </location>
</feature>
<dbReference type="SUPFAM" id="SSF56935">
    <property type="entry name" value="Porins"/>
    <property type="match status" value="1"/>
</dbReference>
<dbReference type="EMBL" id="FOQK01000025">
    <property type="protein sequence ID" value="SFI26938.1"/>
    <property type="molecule type" value="Genomic_DNA"/>
</dbReference>
<keyword evidence="1" id="KW-0175">Coiled coil</keyword>
<organism evidence="3 4">
    <name type="scientific">Selenomonas ruminantium</name>
    <dbReference type="NCBI Taxonomy" id="971"/>
    <lineage>
        <taxon>Bacteria</taxon>
        <taxon>Bacillati</taxon>
        <taxon>Bacillota</taxon>
        <taxon>Negativicutes</taxon>
        <taxon>Selenomonadales</taxon>
        <taxon>Selenomonadaceae</taxon>
        <taxon>Selenomonas</taxon>
    </lineage>
</organism>
<dbReference type="Proteomes" id="UP000183639">
    <property type="component" value="Unassembled WGS sequence"/>
</dbReference>
<keyword evidence="2" id="KW-0732">Signal</keyword>
<name>A0A1I3GTU5_SELRU</name>
<dbReference type="InterPro" id="IPR023614">
    <property type="entry name" value="Porin_dom_sf"/>
</dbReference>
<evidence type="ECO:0000313" key="3">
    <source>
        <dbReference type="EMBL" id="SFI26938.1"/>
    </source>
</evidence>
<gene>
    <name evidence="3" type="ORF">SAMN04487861_1259</name>
</gene>
<feature type="signal peptide" evidence="2">
    <location>
        <begin position="1"/>
        <end position="23"/>
    </location>
</feature>
<evidence type="ECO:0000256" key="1">
    <source>
        <dbReference type="SAM" id="Coils"/>
    </source>
</evidence>
<reference evidence="3 4" key="1">
    <citation type="submission" date="2016-10" db="EMBL/GenBank/DDBJ databases">
        <authorList>
            <person name="de Groot N.N."/>
        </authorList>
    </citation>
    <scope>NUCLEOTIDE SEQUENCE [LARGE SCALE GENOMIC DNA]</scope>
    <source>
        <strain evidence="3 4">Z108</strain>
    </source>
</reference>
<protein>
    <recommendedName>
        <fullName evidence="5">Porin</fullName>
    </recommendedName>
</protein>
<dbReference type="Gene3D" id="2.40.160.10">
    <property type="entry name" value="Porin"/>
    <property type="match status" value="1"/>
</dbReference>
<feature type="coiled-coil region" evidence="1">
    <location>
        <begin position="35"/>
        <end position="79"/>
    </location>
</feature>